<dbReference type="InterPro" id="IPR043425">
    <property type="entry name" value="NusG-like"/>
</dbReference>
<evidence type="ECO:0000256" key="3">
    <source>
        <dbReference type="ARBA" id="ARBA00023163"/>
    </source>
</evidence>
<keyword evidence="3" id="KW-0804">Transcription</keyword>
<dbReference type="SUPFAM" id="SSF50104">
    <property type="entry name" value="Translation proteins SH3-like domain"/>
    <property type="match status" value="1"/>
</dbReference>
<evidence type="ECO:0000313" key="6">
    <source>
        <dbReference type="Proteomes" id="UP001597010"/>
    </source>
</evidence>
<accession>A0ABW3ATW8</accession>
<dbReference type="EMBL" id="JBHTHZ010000005">
    <property type="protein sequence ID" value="MFD0794259.1"/>
    <property type="molecule type" value="Genomic_DNA"/>
</dbReference>
<dbReference type="Pfam" id="PF02357">
    <property type="entry name" value="NusG"/>
    <property type="match status" value="1"/>
</dbReference>
<dbReference type="Proteomes" id="UP001597010">
    <property type="component" value="Unassembled WGS sequence"/>
</dbReference>
<feature type="domain" description="NusG-like N-terminal" evidence="4">
    <location>
        <begin position="18"/>
        <end position="110"/>
    </location>
</feature>
<dbReference type="RefSeq" id="WP_377115298.1">
    <property type="nucleotide sequence ID" value="NZ_JBHTHZ010000005.1"/>
</dbReference>
<proteinExistence type="predicted"/>
<name>A0ABW3ATW8_9SPHI</name>
<keyword evidence="2" id="KW-0805">Transcription regulation</keyword>
<dbReference type="SUPFAM" id="SSF82679">
    <property type="entry name" value="N-utilization substance G protein NusG, N-terminal domain"/>
    <property type="match status" value="1"/>
</dbReference>
<protein>
    <submittedName>
        <fullName evidence="5">UpxY family transcription antiterminator</fullName>
    </submittedName>
</protein>
<gene>
    <name evidence="5" type="ORF">ACFQZX_11560</name>
</gene>
<dbReference type="InterPro" id="IPR036735">
    <property type="entry name" value="NGN_dom_sf"/>
</dbReference>
<organism evidence="5 6">
    <name type="scientific">Mucilaginibacter litoreus</name>
    <dbReference type="NCBI Taxonomy" id="1048221"/>
    <lineage>
        <taxon>Bacteria</taxon>
        <taxon>Pseudomonadati</taxon>
        <taxon>Bacteroidota</taxon>
        <taxon>Sphingobacteriia</taxon>
        <taxon>Sphingobacteriales</taxon>
        <taxon>Sphingobacteriaceae</taxon>
        <taxon>Mucilaginibacter</taxon>
    </lineage>
</organism>
<dbReference type="InterPro" id="IPR008991">
    <property type="entry name" value="Translation_prot_SH3-like_sf"/>
</dbReference>
<dbReference type="NCBIfam" id="NF033644">
    <property type="entry name" value="antiterm_UpxY"/>
    <property type="match status" value="1"/>
</dbReference>
<evidence type="ECO:0000313" key="5">
    <source>
        <dbReference type="EMBL" id="MFD0794259.1"/>
    </source>
</evidence>
<evidence type="ECO:0000256" key="2">
    <source>
        <dbReference type="ARBA" id="ARBA00023015"/>
    </source>
</evidence>
<dbReference type="PANTHER" id="PTHR30265">
    <property type="entry name" value="RHO-INTERACTING TRANSCRIPTION TERMINATION FACTOR NUSG"/>
    <property type="match status" value="1"/>
</dbReference>
<sequence>MIANAPQAVIKSGFTPVKSWMVVYTRSNWEKKTSDILKAQGISSYCPLIKVRKKWADRYKTLEQPLFKSYLFVQITMAEQIKVLQISGVIGFVKHCNVPVSVSGTEIERIKSIIMANNTNLEIVNYKNFSIGEKIIVNNGPFINQEGQIKDINGSTVLMVLEQLGCALILKISQSNVTRIMQNHSILN</sequence>
<evidence type="ECO:0000259" key="4">
    <source>
        <dbReference type="Pfam" id="PF02357"/>
    </source>
</evidence>
<keyword evidence="6" id="KW-1185">Reference proteome</keyword>
<dbReference type="Gene3D" id="3.30.70.940">
    <property type="entry name" value="NusG, N-terminal domain"/>
    <property type="match status" value="1"/>
</dbReference>
<evidence type="ECO:0000256" key="1">
    <source>
        <dbReference type="ARBA" id="ARBA00022814"/>
    </source>
</evidence>
<dbReference type="InterPro" id="IPR006645">
    <property type="entry name" value="NGN-like_dom"/>
</dbReference>
<dbReference type="PANTHER" id="PTHR30265:SF4">
    <property type="entry name" value="KOW MOTIF FAMILY PROTEIN, EXPRESSED"/>
    <property type="match status" value="1"/>
</dbReference>
<keyword evidence="1" id="KW-0889">Transcription antitermination</keyword>
<comment type="caution">
    <text evidence="5">The sequence shown here is derived from an EMBL/GenBank/DDBJ whole genome shotgun (WGS) entry which is preliminary data.</text>
</comment>
<reference evidence="6" key="1">
    <citation type="journal article" date="2019" name="Int. J. Syst. Evol. Microbiol.">
        <title>The Global Catalogue of Microorganisms (GCM) 10K type strain sequencing project: providing services to taxonomists for standard genome sequencing and annotation.</title>
        <authorList>
            <consortium name="The Broad Institute Genomics Platform"/>
            <consortium name="The Broad Institute Genome Sequencing Center for Infectious Disease"/>
            <person name="Wu L."/>
            <person name="Ma J."/>
        </authorList>
    </citation>
    <scope>NUCLEOTIDE SEQUENCE [LARGE SCALE GENOMIC DNA]</scope>
    <source>
        <strain evidence="6">CCUG 61484</strain>
    </source>
</reference>